<keyword evidence="1" id="KW-0472">Membrane</keyword>
<keyword evidence="3" id="KW-1185">Reference proteome</keyword>
<name>A0A7J6VGL8_THATH</name>
<keyword evidence="1" id="KW-0812">Transmembrane</keyword>
<dbReference type="EMBL" id="JABWDY010032353">
    <property type="protein sequence ID" value="KAF5184254.1"/>
    <property type="molecule type" value="Genomic_DNA"/>
</dbReference>
<comment type="caution">
    <text evidence="2">The sequence shown here is derived from an EMBL/GenBank/DDBJ whole genome shotgun (WGS) entry which is preliminary data.</text>
</comment>
<dbReference type="Proteomes" id="UP000554482">
    <property type="component" value="Unassembled WGS sequence"/>
</dbReference>
<keyword evidence="1" id="KW-1133">Transmembrane helix</keyword>
<gene>
    <name evidence="2" type="ORF">FRX31_026162</name>
</gene>
<evidence type="ECO:0000313" key="3">
    <source>
        <dbReference type="Proteomes" id="UP000554482"/>
    </source>
</evidence>
<protein>
    <submittedName>
        <fullName evidence="2">Uncharacterized protein</fullName>
    </submittedName>
</protein>
<proteinExistence type="predicted"/>
<evidence type="ECO:0000313" key="2">
    <source>
        <dbReference type="EMBL" id="KAF5184254.1"/>
    </source>
</evidence>
<organism evidence="2 3">
    <name type="scientific">Thalictrum thalictroides</name>
    <name type="common">Rue-anemone</name>
    <name type="synonym">Anemone thalictroides</name>
    <dbReference type="NCBI Taxonomy" id="46969"/>
    <lineage>
        <taxon>Eukaryota</taxon>
        <taxon>Viridiplantae</taxon>
        <taxon>Streptophyta</taxon>
        <taxon>Embryophyta</taxon>
        <taxon>Tracheophyta</taxon>
        <taxon>Spermatophyta</taxon>
        <taxon>Magnoliopsida</taxon>
        <taxon>Ranunculales</taxon>
        <taxon>Ranunculaceae</taxon>
        <taxon>Thalictroideae</taxon>
        <taxon>Thalictrum</taxon>
    </lineage>
</organism>
<reference evidence="2 3" key="1">
    <citation type="submission" date="2020-06" db="EMBL/GenBank/DDBJ databases">
        <title>Transcriptomic and genomic resources for Thalictrum thalictroides and T. hernandezii: Facilitating candidate gene discovery in an emerging model plant lineage.</title>
        <authorList>
            <person name="Arias T."/>
            <person name="Riano-Pachon D.M."/>
            <person name="Di Stilio V.S."/>
        </authorList>
    </citation>
    <scope>NUCLEOTIDE SEQUENCE [LARGE SCALE GENOMIC DNA]</scope>
    <source>
        <strain evidence="3">cv. WT478/WT964</strain>
        <tissue evidence="2">Leaves</tissue>
    </source>
</reference>
<accession>A0A7J6VGL8</accession>
<evidence type="ECO:0000256" key="1">
    <source>
        <dbReference type="SAM" id="Phobius"/>
    </source>
</evidence>
<dbReference type="AlphaFoldDB" id="A0A7J6VGL8"/>
<sequence length="134" mass="14900">MEVNEVSFLLSGNEFLPLIFTTRQALVSLGILAPPLAGMFMQVAFLLTEYLGRGQHDLMIVRVFMMVLVSVLEIHIKYFGTAFGAQSSSLIGPLHIIEQSFSLAGQQRPPSSKPVQWNHHLNLSRDTPLSNLVH</sequence>
<feature type="transmembrane region" description="Helical" evidence="1">
    <location>
        <begin position="59"/>
        <end position="80"/>
    </location>
</feature>
<feature type="transmembrane region" description="Helical" evidence="1">
    <location>
        <begin position="25"/>
        <end position="47"/>
    </location>
</feature>